<accession>A0A078AQW5</accession>
<dbReference type="InParanoid" id="A0A078AQW5"/>
<dbReference type="EMBL" id="CCKQ01012023">
    <property type="protein sequence ID" value="CDW83632.1"/>
    <property type="molecule type" value="Genomic_DNA"/>
</dbReference>
<dbReference type="AlphaFoldDB" id="A0A078AQW5"/>
<evidence type="ECO:0000313" key="1">
    <source>
        <dbReference type="EMBL" id="CDW83632.1"/>
    </source>
</evidence>
<sequence>MIVSVSLILNNELFYLGCQSVINGCLECHLSIFSKIIECGKCENGLFLLKENQTLVILVVNLALEKQLIMVGLMHFKWKSLHLRRNFKPASVLIHFQSLFQQGANPHSTAQNVRPSIQLTVYNVMIQQVRNLLQLEI</sequence>
<dbReference type="Proteomes" id="UP000039865">
    <property type="component" value="Unassembled WGS sequence"/>
</dbReference>
<organism evidence="1 2">
    <name type="scientific">Stylonychia lemnae</name>
    <name type="common">Ciliate</name>
    <dbReference type="NCBI Taxonomy" id="5949"/>
    <lineage>
        <taxon>Eukaryota</taxon>
        <taxon>Sar</taxon>
        <taxon>Alveolata</taxon>
        <taxon>Ciliophora</taxon>
        <taxon>Intramacronucleata</taxon>
        <taxon>Spirotrichea</taxon>
        <taxon>Stichotrichia</taxon>
        <taxon>Sporadotrichida</taxon>
        <taxon>Oxytrichidae</taxon>
        <taxon>Stylonychinae</taxon>
        <taxon>Stylonychia</taxon>
    </lineage>
</organism>
<keyword evidence="2" id="KW-1185">Reference proteome</keyword>
<reference evidence="1 2" key="1">
    <citation type="submission" date="2014-06" db="EMBL/GenBank/DDBJ databases">
        <authorList>
            <person name="Swart Estienne"/>
        </authorList>
    </citation>
    <scope>NUCLEOTIDE SEQUENCE [LARGE SCALE GENOMIC DNA]</scope>
    <source>
        <strain evidence="1 2">130c</strain>
    </source>
</reference>
<name>A0A078AQW5_STYLE</name>
<evidence type="ECO:0000313" key="2">
    <source>
        <dbReference type="Proteomes" id="UP000039865"/>
    </source>
</evidence>
<gene>
    <name evidence="1" type="primary">Contig684.g765</name>
    <name evidence="1" type="ORF">STYLEM_12680</name>
</gene>
<proteinExistence type="predicted"/>
<protein>
    <submittedName>
        <fullName evidence="1">Uncharacterized protein</fullName>
    </submittedName>
</protein>